<proteinExistence type="predicted"/>
<dbReference type="Gene3D" id="3.40.710.10">
    <property type="entry name" value="DD-peptidase/beta-lactamase superfamily"/>
    <property type="match status" value="1"/>
</dbReference>
<organism evidence="2 3">
    <name type="scientific">Halonatronomonas betaini</name>
    <dbReference type="NCBI Taxonomy" id="2778430"/>
    <lineage>
        <taxon>Bacteria</taxon>
        <taxon>Bacillati</taxon>
        <taxon>Bacillota</taxon>
        <taxon>Clostridia</taxon>
        <taxon>Halanaerobiales</taxon>
        <taxon>Halarsenatibacteraceae</taxon>
        <taxon>Halonatronomonas</taxon>
    </lineage>
</organism>
<dbReference type="SUPFAM" id="SSF56601">
    <property type="entry name" value="beta-lactamase/transpeptidase-like"/>
    <property type="match status" value="1"/>
</dbReference>
<comment type="caution">
    <text evidence="2">The sequence shown here is derived from an EMBL/GenBank/DDBJ whole genome shotgun (WGS) entry which is preliminary data.</text>
</comment>
<evidence type="ECO:0000313" key="2">
    <source>
        <dbReference type="EMBL" id="MBF8437821.1"/>
    </source>
</evidence>
<dbReference type="PANTHER" id="PTHR35333">
    <property type="entry name" value="BETA-LACTAMASE"/>
    <property type="match status" value="1"/>
</dbReference>
<dbReference type="Proteomes" id="UP000621436">
    <property type="component" value="Unassembled WGS sequence"/>
</dbReference>
<dbReference type="InterPro" id="IPR000871">
    <property type="entry name" value="Beta-lactam_class-A"/>
</dbReference>
<sequence>MDRLKQEVDQLITDVPGKHSVYLKDVETGEVLAMAADEKMAAASLIKVPILYVLYDLAARGEIDLDETLRPEGDNIVGGAGVLSWFKSRPELTLMDLAELMIVISDNTATNILIDKIGFEPVNNYLKENELKLTCLERKMMDTEARRAGRENITTAREMGQMMELAYLNESLSGARATLCRQQLRDKISYLIPENLWSSVASKTGMLKGIEHDASLFLEPEPFVAVIMSSELESQAAGKLLQAKIGKKIYQYLKMKGG</sequence>
<protein>
    <submittedName>
        <fullName evidence="2">Serine hydrolase</fullName>
    </submittedName>
</protein>
<dbReference type="InterPro" id="IPR012338">
    <property type="entry name" value="Beta-lactam/transpept-like"/>
</dbReference>
<feature type="domain" description="Beta-lactamase class A catalytic" evidence="1">
    <location>
        <begin position="20"/>
        <end position="228"/>
    </location>
</feature>
<dbReference type="EMBL" id="JADPIE010000007">
    <property type="protein sequence ID" value="MBF8437821.1"/>
    <property type="molecule type" value="Genomic_DNA"/>
</dbReference>
<evidence type="ECO:0000313" key="3">
    <source>
        <dbReference type="Proteomes" id="UP000621436"/>
    </source>
</evidence>
<reference evidence="2" key="1">
    <citation type="submission" date="2020-11" db="EMBL/GenBank/DDBJ databases">
        <title>Halonatronomonas betainensis gen. nov., sp. nov. a novel haloalkaliphilic representative of the family Halanaerobiacae capable of betaine degradation.</title>
        <authorList>
            <person name="Boltyanskaya Y."/>
            <person name="Kevbrin V."/>
            <person name="Detkova E."/>
            <person name="Grouzdev D.S."/>
            <person name="Koziaeva V."/>
            <person name="Zhilina T."/>
        </authorList>
    </citation>
    <scope>NUCLEOTIDE SEQUENCE</scope>
    <source>
        <strain evidence="2">Z-7014</strain>
    </source>
</reference>
<dbReference type="GO" id="GO:0008800">
    <property type="term" value="F:beta-lactamase activity"/>
    <property type="evidence" value="ECO:0007669"/>
    <property type="project" value="InterPro"/>
</dbReference>
<name>A0A931AXF7_9FIRM</name>
<keyword evidence="3" id="KW-1185">Reference proteome</keyword>
<dbReference type="GO" id="GO:0030655">
    <property type="term" value="P:beta-lactam antibiotic catabolic process"/>
    <property type="evidence" value="ECO:0007669"/>
    <property type="project" value="InterPro"/>
</dbReference>
<dbReference type="AlphaFoldDB" id="A0A931AXF7"/>
<dbReference type="GO" id="GO:0046677">
    <property type="term" value="P:response to antibiotic"/>
    <property type="evidence" value="ECO:0007669"/>
    <property type="project" value="InterPro"/>
</dbReference>
<dbReference type="Pfam" id="PF13354">
    <property type="entry name" value="Beta-lactamase2"/>
    <property type="match status" value="1"/>
</dbReference>
<gene>
    <name evidence="2" type="ORF">I0Q91_12055</name>
</gene>
<dbReference type="InterPro" id="IPR045155">
    <property type="entry name" value="Beta-lactam_cat"/>
</dbReference>
<accession>A0A931AXF7</accession>
<evidence type="ECO:0000259" key="1">
    <source>
        <dbReference type="Pfam" id="PF13354"/>
    </source>
</evidence>
<dbReference type="RefSeq" id="WP_270454847.1">
    <property type="nucleotide sequence ID" value="NZ_JADPIE010000007.1"/>
</dbReference>
<dbReference type="PANTHER" id="PTHR35333:SF3">
    <property type="entry name" value="BETA-LACTAMASE-TYPE TRANSPEPTIDASE FOLD CONTAINING PROTEIN"/>
    <property type="match status" value="1"/>
</dbReference>
<keyword evidence="2" id="KW-0378">Hydrolase</keyword>